<feature type="domain" description="3-keto-alpha-glucoside-1,2-lyase/3-keto-2-hydroxy-glucal hydratase" evidence="1">
    <location>
        <begin position="26"/>
        <end position="124"/>
    </location>
</feature>
<keyword evidence="2" id="KW-0378">Hydrolase</keyword>
<dbReference type="InterPro" id="IPR010496">
    <property type="entry name" value="AL/BT2_dom"/>
</dbReference>
<accession>A0A3B1DW17</accession>
<protein>
    <submittedName>
        <fullName evidence="2">Secreted glycosyl hydrolase</fullName>
    </submittedName>
</protein>
<reference evidence="2" key="1">
    <citation type="submission" date="2018-06" db="EMBL/GenBank/DDBJ databases">
        <authorList>
            <person name="Zhirakovskaya E."/>
        </authorList>
    </citation>
    <scope>NUCLEOTIDE SEQUENCE</scope>
</reference>
<name>A0A3B1DW17_9ZZZZ</name>
<proteinExistence type="predicted"/>
<evidence type="ECO:0000313" key="2">
    <source>
        <dbReference type="EMBL" id="VAX40424.1"/>
    </source>
</evidence>
<evidence type="ECO:0000259" key="1">
    <source>
        <dbReference type="Pfam" id="PF06439"/>
    </source>
</evidence>
<sequence length="129" mass="14021">MIFKRTLIAITLFSLTLSSTLFAEEGAASLFDGKTLKGWIQKNGTATYRVENGTIIGKTTPGSPNSFLCTEKEYGDFELTLEAKLFNSELNSGIQIRSKAKNLKGKKMFGRVNGPQVEFEATGSKGAES</sequence>
<dbReference type="AlphaFoldDB" id="A0A3B1DW17"/>
<dbReference type="Gene3D" id="2.60.120.560">
    <property type="entry name" value="Exo-inulinase, domain 1"/>
    <property type="match status" value="1"/>
</dbReference>
<gene>
    <name evidence="2" type="ORF">MNBD_PLANCTO02-2479</name>
</gene>
<organism evidence="2">
    <name type="scientific">hydrothermal vent metagenome</name>
    <dbReference type="NCBI Taxonomy" id="652676"/>
    <lineage>
        <taxon>unclassified sequences</taxon>
        <taxon>metagenomes</taxon>
        <taxon>ecological metagenomes</taxon>
    </lineage>
</organism>
<dbReference type="EMBL" id="UOGL01000439">
    <property type="protein sequence ID" value="VAX40424.1"/>
    <property type="molecule type" value="Genomic_DNA"/>
</dbReference>
<dbReference type="Pfam" id="PF06439">
    <property type="entry name" value="3keto-disac_hyd"/>
    <property type="match status" value="1"/>
</dbReference>
<dbReference type="GO" id="GO:0016787">
    <property type="term" value="F:hydrolase activity"/>
    <property type="evidence" value="ECO:0007669"/>
    <property type="project" value="UniProtKB-KW"/>
</dbReference>
<feature type="non-terminal residue" evidence="2">
    <location>
        <position position="129"/>
    </location>
</feature>